<evidence type="ECO:0000259" key="4">
    <source>
        <dbReference type="SMART" id="SM00829"/>
    </source>
</evidence>
<dbReference type="Gene3D" id="3.40.50.720">
    <property type="entry name" value="NAD(P)-binding Rossmann-like Domain"/>
    <property type="match status" value="1"/>
</dbReference>
<dbReference type="Gene3D" id="3.90.180.10">
    <property type="entry name" value="Medium-chain alcohol dehydrogenases, catalytic domain"/>
    <property type="match status" value="1"/>
</dbReference>
<keyword evidence="3" id="KW-0560">Oxidoreductase</keyword>
<dbReference type="SUPFAM" id="SSF51735">
    <property type="entry name" value="NAD(P)-binding Rossmann-fold domains"/>
    <property type="match status" value="1"/>
</dbReference>
<evidence type="ECO:0000313" key="5">
    <source>
        <dbReference type="EMBL" id="QDS69940.1"/>
    </source>
</evidence>
<dbReference type="InterPro" id="IPR047122">
    <property type="entry name" value="Trans-enoyl_RdTase-like"/>
</dbReference>
<sequence>MKEAFVTAGPTVEIRDVPIPEPGPDQVVTKVVVSGSNPKDWKVAEWLAKAGPINQGDDIAGIVHAVGPDVTEFKVGDRVAAFHEMMSPHGSYAEYALSWQHTTFHLPQNTSFEEGASIPLAAMTAALGLYQRLGLPEPWQRNSPVGKPFAAEPLVIWGAGSAVGCYALQLAARSNIHPLLCVAGKSVDHVRQFIDTSKGDAIIDYRPGTDKVVAELKKHLNGRKLRFAFDAVSEHGSYQALSSILDVDEGRITLVLPGKEYPEIPPSIDKTITSVGSVHKDEEDKDFAYVFFRFFARGLREGWFKGQPTQTVPGGLGGIQKALTDLKEGRASAIKYVFKIEETEGVKSNL</sequence>
<organism evidence="5 6">
    <name type="scientific">Venturia effusa</name>
    <dbReference type="NCBI Taxonomy" id="50376"/>
    <lineage>
        <taxon>Eukaryota</taxon>
        <taxon>Fungi</taxon>
        <taxon>Dikarya</taxon>
        <taxon>Ascomycota</taxon>
        <taxon>Pezizomycotina</taxon>
        <taxon>Dothideomycetes</taxon>
        <taxon>Pleosporomycetidae</taxon>
        <taxon>Venturiales</taxon>
        <taxon>Venturiaceae</taxon>
        <taxon>Venturia</taxon>
    </lineage>
</organism>
<name>A0A517L2S4_9PEZI</name>
<dbReference type="SMART" id="SM00829">
    <property type="entry name" value="PKS_ER"/>
    <property type="match status" value="1"/>
</dbReference>
<evidence type="ECO:0000313" key="6">
    <source>
        <dbReference type="Proteomes" id="UP000316270"/>
    </source>
</evidence>
<dbReference type="InterPro" id="IPR020843">
    <property type="entry name" value="ER"/>
</dbReference>
<evidence type="ECO:0000256" key="2">
    <source>
        <dbReference type="ARBA" id="ARBA00011245"/>
    </source>
</evidence>
<comment type="similarity">
    <text evidence="1">Belongs to the zinc-containing alcohol dehydrogenase family.</text>
</comment>
<keyword evidence="6" id="KW-1185">Reference proteome</keyword>
<gene>
    <name evidence="5" type="ORF">FKW77_001965</name>
</gene>
<dbReference type="Pfam" id="PF08240">
    <property type="entry name" value="ADH_N"/>
    <property type="match status" value="1"/>
</dbReference>
<feature type="domain" description="Enoyl reductase (ER)" evidence="4">
    <location>
        <begin position="9"/>
        <end position="334"/>
    </location>
</feature>
<dbReference type="InterPro" id="IPR013154">
    <property type="entry name" value="ADH-like_N"/>
</dbReference>
<dbReference type="Proteomes" id="UP000316270">
    <property type="component" value="Chromosome 4"/>
</dbReference>
<dbReference type="STRING" id="50376.A0A517L2S4"/>
<comment type="subunit">
    <text evidence="2">Monomer.</text>
</comment>
<dbReference type="AlphaFoldDB" id="A0A517L2S4"/>
<protein>
    <recommendedName>
        <fullName evidence="4">Enoyl reductase (ER) domain-containing protein</fullName>
    </recommendedName>
</protein>
<dbReference type="InterPro" id="IPR011032">
    <property type="entry name" value="GroES-like_sf"/>
</dbReference>
<evidence type="ECO:0000256" key="3">
    <source>
        <dbReference type="ARBA" id="ARBA00023002"/>
    </source>
</evidence>
<dbReference type="PANTHER" id="PTHR45348:SF5">
    <property type="entry name" value="OXIDOREDUCTASE, PUTATIVE (AFU_ORTHOLOGUE AFUA_8G01420)-RELATED"/>
    <property type="match status" value="1"/>
</dbReference>
<dbReference type="OrthoDB" id="3233595at2759"/>
<proteinExistence type="inferred from homology"/>
<accession>A0A517L2S4</accession>
<dbReference type="EMBL" id="CP042188">
    <property type="protein sequence ID" value="QDS69940.1"/>
    <property type="molecule type" value="Genomic_DNA"/>
</dbReference>
<dbReference type="PANTHER" id="PTHR45348">
    <property type="entry name" value="HYPOTHETICAL OXIDOREDUCTASE (EUROFUNG)"/>
    <property type="match status" value="1"/>
</dbReference>
<dbReference type="CDD" id="cd08249">
    <property type="entry name" value="enoyl_reductase_like"/>
    <property type="match status" value="1"/>
</dbReference>
<reference evidence="5 6" key="1">
    <citation type="submission" date="2019-07" db="EMBL/GenBank/DDBJ databases">
        <title>Finished genome of Venturia effusa.</title>
        <authorList>
            <person name="Young C.A."/>
            <person name="Cox M.P."/>
            <person name="Ganley A.R.D."/>
            <person name="David W.J."/>
        </authorList>
    </citation>
    <scope>NUCLEOTIDE SEQUENCE [LARGE SCALE GENOMIC DNA]</scope>
    <source>
        <strain evidence="6">albino</strain>
    </source>
</reference>
<dbReference type="SUPFAM" id="SSF50129">
    <property type="entry name" value="GroES-like"/>
    <property type="match status" value="1"/>
</dbReference>
<evidence type="ECO:0000256" key="1">
    <source>
        <dbReference type="ARBA" id="ARBA00008072"/>
    </source>
</evidence>
<dbReference type="InterPro" id="IPR036291">
    <property type="entry name" value="NAD(P)-bd_dom_sf"/>
</dbReference>
<dbReference type="GO" id="GO:0016651">
    <property type="term" value="F:oxidoreductase activity, acting on NAD(P)H"/>
    <property type="evidence" value="ECO:0007669"/>
    <property type="project" value="InterPro"/>
</dbReference>